<proteinExistence type="inferred from homology"/>
<dbReference type="SUPFAM" id="SSF53850">
    <property type="entry name" value="Periplasmic binding protein-like II"/>
    <property type="match status" value="1"/>
</dbReference>
<evidence type="ECO:0000259" key="4">
    <source>
        <dbReference type="SMART" id="SM00062"/>
    </source>
</evidence>
<comment type="caution">
    <text evidence="5">The sequence shown here is derived from an EMBL/GenBank/DDBJ whole genome shotgun (WGS) entry which is preliminary data.</text>
</comment>
<dbReference type="EMBL" id="QPGA01000044">
    <property type="protein sequence ID" value="RDE49386.1"/>
    <property type="molecule type" value="Genomic_DNA"/>
</dbReference>
<protein>
    <submittedName>
        <fullName evidence="5">Amino acid ABC transporter substrate-binding protein</fullName>
    </submittedName>
</protein>
<evidence type="ECO:0000256" key="3">
    <source>
        <dbReference type="ARBA" id="ARBA00022729"/>
    </source>
</evidence>
<dbReference type="AlphaFoldDB" id="A0A369XKF1"/>
<keyword evidence="3" id="KW-0732">Signal</keyword>
<evidence type="ECO:0000313" key="6">
    <source>
        <dbReference type="Proteomes" id="UP000253831"/>
    </source>
</evidence>
<reference evidence="5 6" key="1">
    <citation type="submission" date="2018-05" db="EMBL/GenBank/DDBJ databases">
        <title>Integrated omic analyses show evidence that a Ca. Accumulibacter phosphatis strain performs denitrification under micro-aerobic conditions.</title>
        <authorList>
            <person name="Camejo P.Y."/>
            <person name="Katherine M.D."/>
            <person name="Daniel N.R."/>
        </authorList>
    </citation>
    <scope>NUCLEOTIDE SEQUENCE [LARGE SCALE GENOMIC DNA]</scope>
    <source>
        <strain evidence="5">UW-LDO-IC</strain>
    </source>
</reference>
<sequence length="339" mass="37149">MRSHPTRPAAFFSWSMSSPMTPDRSLPDGACERQSICQVVVFKWPEWASNQGLKMIFRTLVASAVAASCFLATPAAADQSTLDRIKETSTIKLGHRENSPPFSFVGDDKKAMGYSVDLCLRVADDIARQLNIPDLKVQWVAVSAESRFDAVKNGDIDIECGNTTQTIGRRANFDFSLMTFIDGASMLFLRDGNPKSLEDVKGQRIVVVAGTTTEKAMDLLVADKTLGLQLIKVKDHKEALADLKSKKASAYAADRTVLITTALLGGGGTEYSIGDNQFTYEPYGLMMRRDSDMRLAVDRSLAQLYRTGEIGPVLKKWFGPLGNPGEVLKVMVLLNALPE</sequence>
<comment type="similarity">
    <text evidence="1">Belongs to the bacterial solute-binding protein 3 family.</text>
</comment>
<dbReference type="PANTHER" id="PTHR30085">
    <property type="entry name" value="AMINO ACID ABC TRANSPORTER PERMEASE"/>
    <property type="match status" value="1"/>
</dbReference>
<dbReference type="GO" id="GO:0030288">
    <property type="term" value="C:outer membrane-bounded periplasmic space"/>
    <property type="evidence" value="ECO:0007669"/>
    <property type="project" value="TreeGrafter"/>
</dbReference>
<dbReference type="Gene3D" id="3.40.190.10">
    <property type="entry name" value="Periplasmic binding protein-like II"/>
    <property type="match status" value="2"/>
</dbReference>
<dbReference type="GO" id="GO:0006865">
    <property type="term" value="P:amino acid transport"/>
    <property type="evidence" value="ECO:0007669"/>
    <property type="project" value="TreeGrafter"/>
</dbReference>
<dbReference type="Pfam" id="PF00497">
    <property type="entry name" value="SBP_bac_3"/>
    <property type="match status" value="1"/>
</dbReference>
<keyword evidence="2" id="KW-0813">Transport</keyword>
<dbReference type="SMART" id="SM00062">
    <property type="entry name" value="PBPb"/>
    <property type="match status" value="1"/>
</dbReference>
<organism evidence="5 6">
    <name type="scientific">Candidatus Accumulibacter meliphilus</name>
    <dbReference type="NCBI Taxonomy" id="2211374"/>
    <lineage>
        <taxon>Bacteria</taxon>
        <taxon>Pseudomonadati</taxon>
        <taxon>Pseudomonadota</taxon>
        <taxon>Betaproteobacteria</taxon>
        <taxon>Candidatus Accumulibacter</taxon>
    </lineage>
</organism>
<dbReference type="CDD" id="cd13688">
    <property type="entry name" value="PBP2_GltI_DEBP"/>
    <property type="match status" value="1"/>
</dbReference>
<gene>
    <name evidence="5" type="ORF">DVS81_17005</name>
</gene>
<accession>A0A369XKF1</accession>
<feature type="domain" description="Solute-binding protein family 3/N-terminal" evidence="4">
    <location>
        <begin position="90"/>
        <end position="321"/>
    </location>
</feature>
<evidence type="ECO:0000313" key="5">
    <source>
        <dbReference type="EMBL" id="RDE49386.1"/>
    </source>
</evidence>
<evidence type="ECO:0000256" key="1">
    <source>
        <dbReference type="ARBA" id="ARBA00010333"/>
    </source>
</evidence>
<dbReference type="InterPro" id="IPR051455">
    <property type="entry name" value="Bact_solute-bind_prot3"/>
</dbReference>
<name>A0A369XKF1_9PROT</name>
<evidence type="ECO:0000256" key="2">
    <source>
        <dbReference type="ARBA" id="ARBA00022448"/>
    </source>
</evidence>
<dbReference type="Proteomes" id="UP000253831">
    <property type="component" value="Unassembled WGS sequence"/>
</dbReference>
<dbReference type="InterPro" id="IPR001638">
    <property type="entry name" value="Solute-binding_3/MltF_N"/>
</dbReference>
<dbReference type="GO" id="GO:0005576">
    <property type="term" value="C:extracellular region"/>
    <property type="evidence" value="ECO:0007669"/>
    <property type="project" value="TreeGrafter"/>
</dbReference>
<dbReference type="PANTHER" id="PTHR30085:SF2">
    <property type="entry name" value="GLUTAMATE_ASPARTATE IMPORT SOLUTE-BINDING PROTEIN"/>
    <property type="match status" value="1"/>
</dbReference>